<dbReference type="InterPro" id="IPR000422">
    <property type="entry name" value="DHBP_synthase_RibB"/>
</dbReference>
<gene>
    <name evidence="14" type="primary">ribB</name>
    <name evidence="16" type="ORF">BCM14_1637</name>
</gene>
<keyword evidence="16" id="KW-0378">Hydrolase</keyword>
<dbReference type="GO" id="GO:0000287">
    <property type="term" value="F:magnesium ion binding"/>
    <property type="evidence" value="ECO:0007669"/>
    <property type="project" value="UniProtKB-UniRule"/>
</dbReference>
<feature type="site" description="Essential for catalytic activity" evidence="14">
    <location>
        <position position="136"/>
    </location>
</feature>
<feature type="site" description="Essential for catalytic activity" evidence="14">
    <location>
        <position position="174"/>
    </location>
</feature>
<evidence type="ECO:0000256" key="13">
    <source>
        <dbReference type="ARBA" id="ARBA00023239"/>
    </source>
</evidence>
<dbReference type="OrthoDB" id="9793111at2"/>
<comment type="function">
    <text evidence="3 14">Catalyzes the conversion of D-ribulose 5-phosphate to formate and 3,4-dihydroxy-2-butanone 4-phosphate.</text>
</comment>
<evidence type="ECO:0000256" key="12">
    <source>
        <dbReference type="ARBA" id="ARBA00023211"/>
    </source>
</evidence>
<sequence>MPVDNAGQAISAISPVAEIVEELKAGRMVVLVDEEDRENEGDLVMAAEFVTPEAINFMVTHGRGLVCLTLTEDRCRQLNLPLMAERNGTQFGTNFTVTIEAAEGVETGISVADRARTIQVAVAKNAKPSDLVQPGHIFPLRAVPGGVLVRAGHTEAGCDLTAMAGLTPAAVICEILKADGTMARLPDLVEYAKTHQLKIGTIADLIHYRSQHESILTRLGQRSIQTAWGEFEMIAYQDTVTGHPHLALISGQIDPQHETLVRVHEPTTVLDLFDLEGPGHTWGVGRALTTIKAAPSGVMVFLNCNSPADRLLDQISAWDASNMPQGRKQPGRMDLRTYGIGAQILRDLNVGQMRLLARPRKIPSILPGFGLTINGYASPDQY</sequence>
<comment type="catalytic activity">
    <reaction evidence="1 14">
        <text>D-ribulose 5-phosphate = (2S)-2-hydroxy-3-oxobutyl phosphate + formate + H(+)</text>
        <dbReference type="Rhea" id="RHEA:18457"/>
        <dbReference type="ChEBI" id="CHEBI:15378"/>
        <dbReference type="ChEBI" id="CHEBI:15740"/>
        <dbReference type="ChEBI" id="CHEBI:58121"/>
        <dbReference type="ChEBI" id="CHEBI:58830"/>
        <dbReference type="EC" id="4.1.99.12"/>
    </reaction>
</comment>
<dbReference type="UniPathway" id="UPA00275">
    <property type="reaction ID" value="UER00399"/>
</dbReference>
<feature type="binding site" evidence="14">
    <location>
        <begin position="37"/>
        <end position="38"/>
    </location>
    <ligand>
        <name>D-ribulose 5-phosphate</name>
        <dbReference type="ChEBI" id="CHEBI:58121"/>
    </ligand>
</feature>
<evidence type="ECO:0000256" key="11">
    <source>
        <dbReference type="ARBA" id="ARBA00022842"/>
    </source>
</evidence>
<feature type="domain" description="GTP cyclohydrolase II" evidence="15">
    <location>
        <begin position="221"/>
        <end position="376"/>
    </location>
</feature>
<dbReference type="PANTHER" id="PTHR21327">
    <property type="entry name" value="GTP CYCLOHYDROLASE II-RELATED"/>
    <property type="match status" value="1"/>
</dbReference>
<evidence type="ECO:0000256" key="2">
    <source>
        <dbReference type="ARBA" id="ARBA00001936"/>
    </source>
</evidence>
<evidence type="ECO:0000256" key="6">
    <source>
        <dbReference type="ARBA" id="ARBA00008976"/>
    </source>
</evidence>
<comment type="cofactor">
    <cofactor evidence="14">
        <name>Mg(2+)</name>
        <dbReference type="ChEBI" id="CHEBI:18420"/>
    </cofactor>
    <cofactor evidence="14">
        <name>Mn(2+)</name>
        <dbReference type="ChEBI" id="CHEBI:29035"/>
    </cofactor>
    <text evidence="14">Binds 2 divalent metal cations per subunit. Magnesium or manganese.</text>
</comment>
<dbReference type="EC" id="4.1.99.12" evidence="7 14"/>
<evidence type="ECO:0000256" key="7">
    <source>
        <dbReference type="ARBA" id="ARBA00012153"/>
    </source>
</evidence>
<dbReference type="PANTHER" id="PTHR21327:SF34">
    <property type="entry name" value="3,4-DIHYDROXY-2-BUTANONE 4-PHOSPHATE SYNTHASE"/>
    <property type="match status" value="1"/>
</dbReference>
<dbReference type="HAMAP" id="MF_00180">
    <property type="entry name" value="RibB"/>
    <property type="match status" value="1"/>
</dbReference>
<dbReference type="Pfam" id="PF00926">
    <property type="entry name" value="DHBP_synthase"/>
    <property type="match status" value="1"/>
</dbReference>
<feature type="binding site" evidence="14">
    <location>
        <begin position="150"/>
        <end position="154"/>
    </location>
    <ligand>
        <name>D-ribulose 5-phosphate</name>
        <dbReference type="ChEBI" id="CHEBI:58121"/>
    </ligand>
</feature>
<protein>
    <recommendedName>
        <fullName evidence="8 14">3,4-dihydroxy-2-butanone 4-phosphate synthase</fullName>
        <shortName evidence="14">DHBP synthase</shortName>
        <ecNumber evidence="7 14">4.1.99.12</ecNumber>
    </recommendedName>
</protein>
<dbReference type="RefSeq" id="WP_106227502.1">
    <property type="nucleotide sequence ID" value="NZ_PVTV01000013.1"/>
</dbReference>
<comment type="similarity">
    <text evidence="14">Belongs to the DHBP synthase family.</text>
</comment>
<dbReference type="InterPro" id="IPR036144">
    <property type="entry name" value="RibA-like_sf"/>
</dbReference>
<keyword evidence="12 14" id="KW-0464">Manganese</keyword>
<comment type="pathway">
    <text evidence="4 14">Cofactor biosynthesis; riboflavin biosynthesis; 2-hydroxy-3-oxobutyl phosphate from D-ribulose 5-phosphate: step 1/1.</text>
</comment>
<organism evidence="16 17">
    <name type="scientific">Jezberella montanilacus</name>
    <dbReference type="NCBI Taxonomy" id="323426"/>
    <lineage>
        <taxon>Bacteria</taxon>
        <taxon>Pseudomonadati</taxon>
        <taxon>Pseudomonadota</taxon>
        <taxon>Betaproteobacteria</taxon>
        <taxon>Burkholderiales</taxon>
        <taxon>Alcaligenaceae</taxon>
        <taxon>Jezberella</taxon>
    </lineage>
</organism>
<dbReference type="Gene3D" id="3.40.50.10990">
    <property type="entry name" value="GTP cyclohydrolase II"/>
    <property type="match status" value="1"/>
</dbReference>
<dbReference type="SUPFAM" id="SSF142695">
    <property type="entry name" value="RibA-like"/>
    <property type="match status" value="1"/>
</dbReference>
<dbReference type="Gene3D" id="3.90.870.10">
    <property type="entry name" value="DHBP synthase"/>
    <property type="match status" value="1"/>
</dbReference>
<evidence type="ECO:0000256" key="5">
    <source>
        <dbReference type="ARBA" id="ARBA00005520"/>
    </source>
</evidence>
<evidence type="ECO:0000256" key="10">
    <source>
        <dbReference type="ARBA" id="ARBA00022723"/>
    </source>
</evidence>
<dbReference type="InterPro" id="IPR032677">
    <property type="entry name" value="GTP_cyclohydro_II"/>
</dbReference>
<keyword evidence="13 14" id="KW-0456">Lyase</keyword>
<evidence type="ECO:0000313" key="16">
    <source>
        <dbReference type="EMBL" id="PRY97924.1"/>
    </source>
</evidence>
<comment type="cofactor">
    <cofactor evidence="2">
        <name>Mn(2+)</name>
        <dbReference type="ChEBI" id="CHEBI:29035"/>
    </cofactor>
</comment>
<evidence type="ECO:0000256" key="4">
    <source>
        <dbReference type="ARBA" id="ARBA00004904"/>
    </source>
</evidence>
<dbReference type="SUPFAM" id="SSF55821">
    <property type="entry name" value="YrdC/RibB"/>
    <property type="match status" value="1"/>
</dbReference>
<keyword evidence="9 14" id="KW-0686">Riboflavin biosynthesis</keyword>
<dbReference type="Pfam" id="PF00925">
    <property type="entry name" value="GTP_cyclohydro2"/>
    <property type="match status" value="1"/>
</dbReference>
<comment type="similarity">
    <text evidence="5">In the N-terminal section; belongs to the DHBP synthase family.</text>
</comment>
<evidence type="ECO:0000256" key="9">
    <source>
        <dbReference type="ARBA" id="ARBA00022619"/>
    </source>
</evidence>
<feature type="binding site" evidence="14">
    <location>
        <position position="153"/>
    </location>
    <ligand>
        <name>Mg(2+)</name>
        <dbReference type="ChEBI" id="CHEBI:18420"/>
        <label>2</label>
    </ligand>
</feature>
<dbReference type="NCBIfam" id="TIGR00506">
    <property type="entry name" value="ribB"/>
    <property type="match status" value="1"/>
</dbReference>
<dbReference type="InterPro" id="IPR017945">
    <property type="entry name" value="DHBP_synth_RibB-like_a/b_dom"/>
</dbReference>
<reference evidence="16 17" key="1">
    <citation type="submission" date="2018-03" db="EMBL/GenBank/DDBJ databases">
        <title>Genomic Encyclopedia of Type Strains, Phase III (KMG-III): the genomes of soil and plant-associated and newly described type strains.</title>
        <authorList>
            <person name="Whitman W."/>
        </authorList>
    </citation>
    <scope>NUCLEOTIDE SEQUENCE [LARGE SCALE GENOMIC DNA]</scope>
    <source>
        <strain evidence="16 17">MWH-P2sevCIIIb</strain>
    </source>
</reference>
<dbReference type="GO" id="GO:0003935">
    <property type="term" value="F:GTP cyclohydrolase II activity"/>
    <property type="evidence" value="ECO:0007669"/>
    <property type="project" value="TreeGrafter"/>
</dbReference>
<dbReference type="AlphaFoldDB" id="A0A2T0XG53"/>
<dbReference type="FunFam" id="3.90.870.10:FF:000001">
    <property type="entry name" value="Riboflavin biosynthesis protein RibBA"/>
    <property type="match status" value="1"/>
</dbReference>
<proteinExistence type="inferred from homology"/>
<evidence type="ECO:0000256" key="14">
    <source>
        <dbReference type="HAMAP-Rule" id="MF_00180"/>
    </source>
</evidence>
<evidence type="ECO:0000256" key="1">
    <source>
        <dbReference type="ARBA" id="ARBA00000141"/>
    </source>
</evidence>
<evidence type="ECO:0000259" key="15">
    <source>
        <dbReference type="Pfam" id="PF00925"/>
    </source>
</evidence>
<evidence type="ECO:0000313" key="17">
    <source>
        <dbReference type="Proteomes" id="UP000238308"/>
    </source>
</evidence>
<dbReference type="PIRSF" id="PIRSF001259">
    <property type="entry name" value="RibA"/>
    <property type="match status" value="1"/>
</dbReference>
<comment type="similarity">
    <text evidence="6">In the C-terminal section; belongs to the GTP cyclohydrolase II family.</text>
</comment>
<evidence type="ECO:0000256" key="8">
    <source>
        <dbReference type="ARBA" id="ARBA00018836"/>
    </source>
</evidence>
<dbReference type="Proteomes" id="UP000238308">
    <property type="component" value="Unassembled WGS sequence"/>
</dbReference>
<keyword evidence="10 14" id="KW-0479">Metal-binding</keyword>
<comment type="caution">
    <text evidence="16">The sequence shown here is derived from an EMBL/GenBank/DDBJ whole genome shotgun (WGS) entry which is preliminary data.</text>
</comment>
<comment type="subunit">
    <text evidence="14">Homodimer.</text>
</comment>
<dbReference type="GO" id="GO:0009231">
    <property type="term" value="P:riboflavin biosynthetic process"/>
    <property type="evidence" value="ECO:0007669"/>
    <property type="project" value="UniProtKB-UniRule"/>
</dbReference>
<dbReference type="GO" id="GO:0005829">
    <property type="term" value="C:cytosol"/>
    <property type="evidence" value="ECO:0007669"/>
    <property type="project" value="TreeGrafter"/>
</dbReference>
<dbReference type="NCBIfam" id="NF010626">
    <property type="entry name" value="PRK14019.1"/>
    <property type="match status" value="1"/>
</dbReference>
<feature type="binding site" evidence="14">
    <location>
        <position position="38"/>
    </location>
    <ligand>
        <name>Mg(2+)</name>
        <dbReference type="ChEBI" id="CHEBI:18420"/>
        <label>1</label>
    </ligand>
</feature>
<feature type="binding site" evidence="14">
    <location>
        <position position="38"/>
    </location>
    <ligand>
        <name>Mg(2+)</name>
        <dbReference type="ChEBI" id="CHEBI:18420"/>
        <label>2</label>
    </ligand>
</feature>
<dbReference type="GO" id="GO:0008686">
    <property type="term" value="F:3,4-dihydroxy-2-butanone-4-phosphate synthase activity"/>
    <property type="evidence" value="ECO:0007669"/>
    <property type="project" value="UniProtKB-UniRule"/>
</dbReference>
<accession>A0A2T0XG53</accession>
<keyword evidence="11 14" id="KW-0460">Magnesium</keyword>
<dbReference type="GO" id="GO:0030145">
    <property type="term" value="F:manganese ion binding"/>
    <property type="evidence" value="ECO:0007669"/>
    <property type="project" value="UniProtKB-UniRule"/>
</dbReference>
<name>A0A2T0XG53_9BURK</name>
<evidence type="ECO:0000256" key="3">
    <source>
        <dbReference type="ARBA" id="ARBA00002284"/>
    </source>
</evidence>
<dbReference type="EMBL" id="PVTV01000013">
    <property type="protein sequence ID" value="PRY97924.1"/>
    <property type="molecule type" value="Genomic_DNA"/>
</dbReference>
<keyword evidence="17" id="KW-1185">Reference proteome</keyword>
<feature type="binding site" evidence="14">
    <location>
        <position position="42"/>
    </location>
    <ligand>
        <name>D-ribulose 5-phosphate</name>
        <dbReference type="ChEBI" id="CHEBI:58121"/>
    </ligand>
</feature>